<evidence type="ECO:0000313" key="2">
    <source>
        <dbReference type="Proteomes" id="UP001530377"/>
    </source>
</evidence>
<organism evidence="1 2">
    <name type="scientific">Cyclostephanos tholiformis</name>
    <dbReference type="NCBI Taxonomy" id="382380"/>
    <lineage>
        <taxon>Eukaryota</taxon>
        <taxon>Sar</taxon>
        <taxon>Stramenopiles</taxon>
        <taxon>Ochrophyta</taxon>
        <taxon>Bacillariophyta</taxon>
        <taxon>Coscinodiscophyceae</taxon>
        <taxon>Thalassiosirophycidae</taxon>
        <taxon>Stephanodiscales</taxon>
        <taxon>Stephanodiscaceae</taxon>
        <taxon>Cyclostephanos</taxon>
    </lineage>
</organism>
<reference evidence="1 2" key="1">
    <citation type="submission" date="2024-10" db="EMBL/GenBank/DDBJ databases">
        <title>Updated reference genomes for cyclostephanoid diatoms.</title>
        <authorList>
            <person name="Roberts W.R."/>
            <person name="Alverson A.J."/>
        </authorList>
    </citation>
    <scope>NUCLEOTIDE SEQUENCE [LARGE SCALE GENOMIC DNA]</scope>
    <source>
        <strain evidence="1 2">AJA228-03</strain>
    </source>
</reference>
<gene>
    <name evidence="1" type="ORF">ACHAXA_001185</name>
</gene>
<name>A0ABD3RC77_9STRA</name>
<dbReference type="AlphaFoldDB" id="A0ABD3RC77"/>
<proteinExistence type="predicted"/>
<dbReference type="Proteomes" id="UP001530377">
    <property type="component" value="Unassembled WGS sequence"/>
</dbReference>
<comment type="caution">
    <text evidence="1">The sequence shown here is derived from an EMBL/GenBank/DDBJ whole genome shotgun (WGS) entry which is preliminary data.</text>
</comment>
<evidence type="ECO:0000313" key="1">
    <source>
        <dbReference type="EMBL" id="KAL3810572.1"/>
    </source>
</evidence>
<sequence length="127" mass="13975">MNVIANVIVPTVMLLDNKTALATAKITRIVNASLRVMVVSTGSTEITSKVIAMRSFKDYQMAMALLLTRMVGTMTTTAAAEKRILPVLAIVAETRPAPTDVILRYRKIENDVELEIETETIEIPNVE</sequence>
<accession>A0ABD3RC77</accession>
<keyword evidence="2" id="KW-1185">Reference proteome</keyword>
<protein>
    <submittedName>
        <fullName evidence="1">Uncharacterized protein</fullName>
    </submittedName>
</protein>
<dbReference type="EMBL" id="JALLPB020000318">
    <property type="protein sequence ID" value="KAL3810572.1"/>
    <property type="molecule type" value="Genomic_DNA"/>
</dbReference>